<dbReference type="PANTHER" id="PTHR42879">
    <property type="entry name" value="3-OXOACYL-(ACYL-CARRIER-PROTEIN) REDUCTASE"/>
    <property type="match status" value="1"/>
</dbReference>
<dbReference type="Proteomes" id="UP001183176">
    <property type="component" value="Unassembled WGS sequence"/>
</dbReference>
<gene>
    <name evidence="4" type="ORF">RM423_14735</name>
</gene>
<organism evidence="4 5">
    <name type="scientific">Jatrophihabitans lederbergiae</name>
    <dbReference type="NCBI Taxonomy" id="3075547"/>
    <lineage>
        <taxon>Bacteria</taxon>
        <taxon>Bacillati</taxon>
        <taxon>Actinomycetota</taxon>
        <taxon>Actinomycetes</taxon>
        <taxon>Jatrophihabitantales</taxon>
        <taxon>Jatrophihabitantaceae</taxon>
        <taxon>Jatrophihabitans</taxon>
    </lineage>
</organism>
<evidence type="ECO:0000313" key="4">
    <source>
        <dbReference type="EMBL" id="MDT0262649.1"/>
    </source>
</evidence>
<dbReference type="SMART" id="SM00822">
    <property type="entry name" value="PKS_KR"/>
    <property type="match status" value="1"/>
</dbReference>
<comment type="caution">
    <text evidence="4">The sequence shown here is derived from an EMBL/GenBank/DDBJ whole genome shotgun (WGS) entry which is preliminary data.</text>
</comment>
<dbReference type="RefSeq" id="WP_311423799.1">
    <property type="nucleotide sequence ID" value="NZ_JAVREH010000020.1"/>
</dbReference>
<proteinExistence type="inferred from homology"/>
<feature type="domain" description="Ketoreductase" evidence="3">
    <location>
        <begin position="11"/>
        <end position="191"/>
    </location>
</feature>
<accession>A0ABU2JCD6</accession>
<dbReference type="Pfam" id="PF00106">
    <property type="entry name" value="adh_short"/>
    <property type="match status" value="1"/>
</dbReference>
<dbReference type="PRINTS" id="PR00080">
    <property type="entry name" value="SDRFAMILY"/>
</dbReference>
<evidence type="ECO:0000313" key="5">
    <source>
        <dbReference type="Proteomes" id="UP001183176"/>
    </source>
</evidence>
<dbReference type="GO" id="GO:0016491">
    <property type="term" value="F:oxidoreductase activity"/>
    <property type="evidence" value="ECO:0007669"/>
    <property type="project" value="UniProtKB-KW"/>
</dbReference>
<dbReference type="InterPro" id="IPR002347">
    <property type="entry name" value="SDR_fam"/>
</dbReference>
<dbReference type="EMBL" id="JAVREH010000020">
    <property type="protein sequence ID" value="MDT0262649.1"/>
    <property type="molecule type" value="Genomic_DNA"/>
</dbReference>
<dbReference type="CDD" id="cd05233">
    <property type="entry name" value="SDR_c"/>
    <property type="match status" value="1"/>
</dbReference>
<name>A0ABU2JCD6_9ACTN</name>
<dbReference type="InterPro" id="IPR020904">
    <property type="entry name" value="Sc_DH/Rdtase_CS"/>
</dbReference>
<dbReference type="PRINTS" id="PR00081">
    <property type="entry name" value="GDHRDH"/>
</dbReference>
<keyword evidence="4" id="KW-0560">Oxidoreductase</keyword>
<dbReference type="Gene3D" id="3.40.50.720">
    <property type="entry name" value="NAD(P)-binding Rossmann-like Domain"/>
    <property type="match status" value="1"/>
</dbReference>
<protein>
    <submittedName>
        <fullName evidence="4">3-oxoacyl-ACP reductase family protein</fullName>
        <ecNumber evidence="4">1.1.1.-</ecNumber>
    </submittedName>
</protein>
<evidence type="ECO:0000256" key="1">
    <source>
        <dbReference type="ARBA" id="ARBA00006484"/>
    </source>
</evidence>
<evidence type="ECO:0000256" key="2">
    <source>
        <dbReference type="RuleBase" id="RU000363"/>
    </source>
</evidence>
<dbReference type="PROSITE" id="PS00061">
    <property type="entry name" value="ADH_SHORT"/>
    <property type="match status" value="1"/>
</dbReference>
<dbReference type="EC" id="1.1.1.-" evidence="4"/>
<dbReference type="SUPFAM" id="SSF51735">
    <property type="entry name" value="NAD(P)-binding Rossmann-fold domains"/>
    <property type="match status" value="1"/>
</dbReference>
<dbReference type="InterPro" id="IPR050259">
    <property type="entry name" value="SDR"/>
</dbReference>
<comment type="similarity">
    <text evidence="1 2">Belongs to the short-chain dehydrogenases/reductases (SDR) family.</text>
</comment>
<sequence length="254" mass="26249">MTQSAGLLDSRVAVVTGSARGIGAAVAVAFASHGARLCLVDRAPDDSLARVASQCEGYGVEVLTVRADVSVEGDVTAMIAQAVERFARIDILVNNAGILTNRRVADMPAELFDETIAVNLRSVFLGCRAVLPTMTAARYGRIINVASQLALKGGPRLAHYSAAKAGIIGFSKSLAREVAEDGITVNCIAPGPVDTPLAGDLPPDQVEATRLSLPLHRIGIPDEVAPTAVLLASEPGGNLYTGQTLGPNSGDVMP</sequence>
<dbReference type="InterPro" id="IPR057326">
    <property type="entry name" value="KR_dom"/>
</dbReference>
<reference evidence="5" key="1">
    <citation type="submission" date="2023-07" db="EMBL/GenBank/DDBJ databases">
        <title>30 novel species of actinomycetes from the DSMZ collection.</title>
        <authorList>
            <person name="Nouioui I."/>
        </authorList>
    </citation>
    <scope>NUCLEOTIDE SEQUENCE [LARGE SCALE GENOMIC DNA]</scope>
    <source>
        <strain evidence="5">DSM 44399</strain>
    </source>
</reference>
<dbReference type="PANTHER" id="PTHR42879:SF2">
    <property type="entry name" value="3-OXOACYL-[ACYL-CARRIER-PROTEIN] REDUCTASE FABG"/>
    <property type="match status" value="1"/>
</dbReference>
<dbReference type="InterPro" id="IPR036291">
    <property type="entry name" value="NAD(P)-bd_dom_sf"/>
</dbReference>
<evidence type="ECO:0000259" key="3">
    <source>
        <dbReference type="SMART" id="SM00822"/>
    </source>
</evidence>
<keyword evidence="5" id="KW-1185">Reference proteome</keyword>